<feature type="compositionally biased region" description="Polar residues" evidence="1">
    <location>
        <begin position="139"/>
        <end position="160"/>
    </location>
</feature>
<proteinExistence type="predicted"/>
<sequence>MLVIKTVPPKADLLILSNDSNNKNNSAESSDDSFNDDKVVSDFSINISSHFRRFYPYMRHSAESVTLYRKNISMGGISSKVYRALVEVLHMAPLIIVVGCICWRDGVVAIYLAGKRMGDGVPELSVSLPIPSKFKSSRDLGTNSGLGRDSASSRFLANVS</sequence>
<evidence type="ECO:0000313" key="3">
    <source>
        <dbReference type="Proteomes" id="UP000037069"/>
    </source>
</evidence>
<accession>A0A0L0CMD1</accession>
<dbReference type="AlphaFoldDB" id="A0A0L0CMD1"/>
<evidence type="ECO:0000313" key="2">
    <source>
        <dbReference type="EMBL" id="KNC32629.1"/>
    </source>
</evidence>
<evidence type="ECO:0000256" key="1">
    <source>
        <dbReference type="SAM" id="MobiDB-lite"/>
    </source>
</evidence>
<reference evidence="2 3" key="1">
    <citation type="journal article" date="2015" name="Nat. Commun.">
        <title>Lucilia cuprina genome unlocks parasitic fly biology to underpin future interventions.</title>
        <authorList>
            <person name="Anstead C.A."/>
            <person name="Korhonen P.K."/>
            <person name="Young N.D."/>
            <person name="Hall R.S."/>
            <person name="Jex A.R."/>
            <person name="Murali S.C."/>
            <person name="Hughes D.S."/>
            <person name="Lee S.F."/>
            <person name="Perry T."/>
            <person name="Stroehlein A.J."/>
            <person name="Ansell B.R."/>
            <person name="Breugelmans B."/>
            <person name="Hofmann A."/>
            <person name="Qu J."/>
            <person name="Dugan S."/>
            <person name="Lee S.L."/>
            <person name="Chao H."/>
            <person name="Dinh H."/>
            <person name="Han Y."/>
            <person name="Doddapaneni H.V."/>
            <person name="Worley K.C."/>
            <person name="Muzny D.M."/>
            <person name="Ioannidis P."/>
            <person name="Waterhouse R.M."/>
            <person name="Zdobnov E.M."/>
            <person name="James P.J."/>
            <person name="Bagnall N.H."/>
            <person name="Kotze A.C."/>
            <person name="Gibbs R.A."/>
            <person name="Richards S."/>
            <person name="Batterham P."/>
            <person name="Gasser R.B."/>
        </authorList>
    </citation>
    <scope>NUCLEOTIDE SEQUENCE [LARGE SCALE GENOMIC DNA]</scope>
    <source>
        <strain evidence="2 3">LS</strain>
        <tissue evidence="2">Full body</tissue>
    </source>
</reference>
<gene>
    <name evidence="2" type="ORF">FF38_13387</name>
</gene>
<dbReference type="EMBL" id="JRES01000298">
    <property type="protein sequence ID" value="KNC32629.1"/>
    <property type="molecule type" value="Genomic_DNA"/>
</dbReference>
<dbReference type="Proteomes" id="UP000037069">
    <property type="component" value="Unassembled WGS sequence"/>
</dbReference>
<keyword evidence="3" id="KW-1185">Reference proteome</keyword>
<protein>
    <submittedName>
        <fullName evidence="2">Uncharacterized protein</fullName>
    </submittedName>
</protein>
<name>A0A0L0CMD1_LUCCU</name>
<feature type="region of interest" description="Disordered" evidence="1">
    <location>
        <begin position="138"/>
        <end position="160"/>
    </location>
</feature>
<comment type="caution">
    <text evidence="2">The sequence shown here is derived from an EMBL/GenBank/DDBJ whole genome shotgun (WGS) entry which is preliminary data.</text>
</comment>
<organism evidence="2 3">
    <name type="scientific">Lucilia cuprina</name>
    <name type="common">Green bottle fly</name>
    <name type="synonym">Australian sheep blowfly</name>
    <dbReference type="NCBI Taxonomy" id="7375"/>
    <lineage>
        <taxon>Eukaryota</taxon>
        <taxon>Metazoa</taxon>
        <taxon>Ecdysozoa</taxon>
        <taxon>Arthropoda</taxon>
        <taxon>Hexapoda</taxon>
        <taxon>Insecta</taxon>
        <taxon>Pterygota</taxon>
        <taxon>Neoptera</taxon>
        <taxon>Endopterygota</taxon>
        <taxon>Diptera</taxon>
        <taxon>Brachycera</taxon>
        <taxon>Muscomorpha</taxon>
        <taxon>Oestroidea</taxon>
        <taxon>Calliphoridae</taxon>
        <taxon>Luciliinae</taxon>
        <taxon>Lucilia</taxon>
    </lineage>
</organism>